<protein>
    <submittedName>
        <fullName evidence="2">Thioesterase (YiiD_Cterm)</fullName>
    </submittedName>
</protein>
<dbReference type="KEGG" id="obg:Verru16b_00523"/>
<sequence length="155" mass="16581">MSDSVPASMAPTRLEQFLHAKIPLTAAMGIRVIQTGPELLILEAPLAPNINHLGTVFGGALHTLPTLACYAALWTLLVEGGLDGHVVVKESHAHYRAPVRGTFRATCARPSPELTATFFDELRRFKKARMDLHSVVPGASGKPAVEFSGSFVAVV</sequence>
<dbReference type="Proteomes" id="UP000095228">
    <property type="component" value="Chromosome"/>
</dbReference>
<dbReference type="STRING" id="1838286.Verru16b_00523"/>
<dbReference type="AlphaFoldDB" id="A0A1D8ARF4"/>
<organism evidence="2 3">
    <name type="scientific">Lacunisphaera limnophila</name>
    <dbReference type="NCBI Taxonomy" id="1838286"/>
    <lineage>
        <taxon>Bacteria</taxon>
        <taxon>Pseudomonadati</taxon>
        <taxon>Verrucomicrobiota</taxon>
        <taxon>Opitutia</taxon>
        <taxon>Opitutales</taxon>
        <taxon>Opitutaceae</taxon>
        <taxon>Lacunisphaera</taxon>
    </lineage>
</organism>
<dbReference type="NCBIfam" id="TIGR02447">
    <property type="entry name" value="yiiD_Cterm"/>
    <property type="match status" value="1"/>
</dbReference>
<dbReference type="SUPFAM" id="SSF54637">
    <property type="entry name" value="Thioesterase/thiol ester dehydrase-isomerase"/>
    <property type="match status" value="1"/>
</dbReference>
<dbReference type="OrthoDB" id="572024at2"/>
<reference evidence="2 3" key="1">
    <citation type="submission" date="2016-06" db="EMBL/GenBank/DDBJ databases">
        <title>Three novel species with peptidoglycan cell walls form the new genus Lacunisphaera gen. nov. in the family Opitutaceae of the verrucomicrobial subdivision 4.</title>
        <authorList>
            <person name="Rast P."/>
            <person name="Gloeckner I."/>
            <person name="Jogler M."/>
            <person name="Boedeker C."/>
            <person name="Jeske O."/>
            <person name="Wiegand S."/>
            <person name="Reinhardt R."/>
            <person name="Schumann P."/>
            <person name="Rohde M."/>
            <person name="Spring S."/>
            <person name="Gloeckner F.O."/>
            <person name="Jogler C."/>
        </authorList>
    </citation>
    <scope>NUCLEOTIDE SEQUENCE [LARGE SCALE GENOMIC DNA]</scope>
    <source>
        <strain evidence="2 3">IG16b</strain>
    </source>
</reference>
<dbReference type="EMBL" id="CP016094">
    <property type="protein sequence ID" value="AOS43478.1"/>
    <property type="molecule type" value="Genomic_DNA"/>
</dbReference>
<dbReference type="Gene3D" id="3.10.129.10">
    <property type="entry name" value="Hotdog Thioesterase"/>
    <property type="match status" value="1"/>
</dbReference>
<gene>
    <name evidence="2" type="ORF">Verru16b_00523</name>
</gene>
<evidence type="ECO:0000313" key="3">
    <source>
        <dbReference type="Proteomes" id="UP000095228"/>
    </source>
</evidence>
<evidence type="ECO:0000259" key="1">
    <source>
        <dbReference type="Pfam" id="PF09500"/>
    </source>
</evidence>
<evidence type="ECO:0000313" key="2">
    <source>
        <dbReference type="EMBL" id="AOS43478.1"/>
    </source>
</evidence>
<dbReference type="InterPro" id="IPR012660">
    <property type="entry name" value="YiiD_C"/>
</dbReference>
<dbReference type="InterPro" id="IPR029069">
    <property type="entry name" value="HotDog_dom_sf"/>
</dbReference>
<feature type="domain" description="Thioesterase putative" evidence="1">
    <location>
        <begin position="13"/>
        <end position="154"/>
    </location>
</feature>
<name>A0A1D8ARF4_9BACT</name>
<dbReference type="Pfam" id="PF09500">
    <property type="entry name" value="YiiD_C"/>
    <property type="match status" value="1"/>
</dbReference>
<keyword evidence="3" id="KW-1185">Reference proteome</keyword>
<dbReference type="RefSeq" id="WP_157772138.1">
    <property type="nucleotide sequence ID" value="NZ_CP016094.1"/>
</dbReference>
<proteinExistence type="predicted"/>
<accession>A0A1D8ARF4</accession>